<dbReference type="PANTHER" id="PTHR11530">
    <property type="entry name" value="D-AMINO ACID OXIDASE"/>
    <property type="match status" value="1"/>
</dbReference>
<accession>A0AAV5QGZ5</accession>
<evidence type="ECO:0000256" key="5">
    <source>
        <dbReference type="ARBA" id="ARBA00023002"/>
    </source>
</evidence>
<proteinExistence type="inferred from homology"/>
<dbReference type="GO" id="GO:0019478">
    <property type="term" value="P:D-amino acid catabolic process"/>
    <property type="evidence" value="ECO:0007669"/>
    <property type="project" value="TreeGrafter"/>
</dbReference>
<evidence type="ECO:0000256" key="4">
    <source>
        <dbReference type="ARBA" id="ARBA00022827"/>
    </source>
</evidence>
<dbReference type="PANTHER" id="PTHR11530:SF26">
    <property type="entry name" value="FAD DEPENDENT OXIDOREDUCTASE SUPERFAMILY (AFU_ORTHOLOGUE AFUA_5G13940)"/>
    <property type="match status" value="1"/>
</dbReference>
<dbReference type="GeneID" id="90071960"/>
<dbReference type="Gene3D" id="3.40.50.720">
    <property type="entry name" value="NAD(P)-binding Rossmann-like Domain"/>
    <property type="match status" value="1"/>
</dbReference>
<dbReference type="GO" id="GO:0005737">
    <property type="term" value="C:cytoplasm"/>
    <property type="evidence" value="ECO:0007669"/>
    <property type="project" value="TreeGrafter"/>
</dbReference>
<evidence type="ECO:0000313" key="8">
    <source>
        <dbReference type="EMBL" id="GMM33981.1"/>
    </source>
</evidence>
<dbReference type="PIRSF" id="PIRSF000189">
    <property type="entry name" value="D-aa_oxidase"/>
    <property type="match status" value="1"/>
</dbReference>
<dbReference type="InterPro" id="IPR006076">
    <property type="entry name" value="FAD-dep_OxRdtase"/>
</dbReference>
<dbReference type="InterPro" id="IPR023209">
    <property type="entry name" value="DAO"/>
</dbReference>
<evidence type="ECO:0000256" key="3">
    <source>
        <dbReference type="ARBA" id="ARBA00022630"/>
    </source>
</evidence>
<gene>
    <name evidence="8" type="ORF">DASC09_013060</name>
</gene>
<evidence type="ECO:0000256" key="6">
    <source>
        <dbReference type="PIRSR" id="PIRSR000189-1"/>
    </source>
</evidence>
<dbReference type="GO" id="GO:0003884">
    <property type="term" value="F:D-amino-acid oxidase activity"/>
    <property type="evidence" value="ECO:0007669"/>
    <property type="project" value="InterPro"/>
</dbReference>
<dbReference type="AlphaFoldDB" id="A0AAV5QGZ5"/>
<name>A0AAV5QGZ5_9ASCO</name>
<dbReference type="Proteomes" id="UP001360560">
    <property type="component" value="Unassembled WGS sequence"/>
</dbReference>
<keyword evidence="9" id="KW-1185">Reference proteome</keyword>
<feature type="binding site" evidence="6">
    <location>
        <position position="326"/>
    </location>
    <ligand>
        <name>D-dopa</name>
        <dbReference type="ChEBI" id="CHEBI:149689"/>
    </ligand>
</feature>
<feature type="domain" description="FAD dependent oxidoreductase" evidence="7">
    <location>
        <begin position="6"/>
        <end position="366"/>
    </location>
</feature>
<comment type="cofactor">
    <cofactor evidence="1 6">
        <name>FAD</name>
        <dbReference type="ChEBI" id="CHEBI:57692"/>
    </cofactor>
</comment>
<keyword evidence="5" id="KW-0560">Oxidoreductase</keyword>
<dbReference type="GO" id="GO:0071949">
    <property type="term" value="F:FAD binding"/>
    <property type="evidence" value="ECO:0007669"/>
    <property type="project" value="InterPro"/>
</dbReference>
<comment type="caution">
    <text evidence="8">The sequence shown here is derived from an EMBL/GenBank/DDBJ whole genome shotgun (WGS) entry which is preliminary data.</text>
</comment>
<evidence type="ECO:0000313" key="9">
    <source>
        <dbReference type="Proteomes" id="UP001360560"/>
    </source>
</evidence>
<evidence type="ECO:0000256" key="2">
    <source>
        <dbReference type="ARBA" id="ARBA00006730"/>
    </source>
</evidence>
<feature type="binding site" evidence="6">
    <location>
        <begin position="56"/>
        <end position="57"/>
    </location>
    <ligand>
        <name>FAD</name>
        <dbReference type="ChEBI" id="CHEBI:57692"/>
    </ligand>
</feature>
<keyword evidence="3" id="KW-0285">Flavoprotein</keyword>
<feature type="binding site" evidence="6">
    <location>
        <position position="356"/>
    </location>
    <ligand>
        <name>D-dopa</name>
        <dbReference type="ChEBI" id="CHEBI:149689"/>
    </ligand>
</feature>
<sequence>MDKRHIVVIGAGIIGLSVASELADTGKYTLTVIADHMPSDYNVSELSKDGYLYDYTSLWAGAHYRPFPFTSEHGRFEQELTRITYKKFKEISANHPESSIKFMKGIDFIEAPSKAYLGQLNGYSGEYLENFEIIPHPTRKNIKFGAQYDTWSLNSPMLLKFLHQKLLKQNVKFVKLHIRSLSQTMEQYESNENFVGIIDCSGRGIQMTPIGSSNTDPNCYPIRGQTLMLKSSKLKNTSYYNKTITYQTVNPKNSSETDWTFIIPRPPLSDGVFILGGTKQERQESPITPRSEDREVLLGRAKKFFPEIFDSDVPQYEILKNVVGFRPARVGGFKLEKQWYPRAGGKFIICSYGAGGMGYELSFGAASKVLKLVESQENFAKL</sequence>
<organism evidence="8 9">
    <name type="scientific">Saccharomycopsis crataegensis</name>
    <dbReference type="NCBI Taxonomy" id="43959"/>
    <lineage>
        <taxon>Eukaryota</taxon>
        <taxon>Fungi</taxon>
        <taxon>Dikarya</taxon>
        <taxon>Ascomycota</taxon>
        <taxon>Saccharomycotina</taxon>
        <taxon>Saccharomycetes</taxon>
        <taxon>Saccharomycopsidaceae</taxon>
        <taxon>Saccharomycopsis</taxon>
    </lineage>
</organism>
<reference evidence="8 9" key="1">
    <citation type="journal article" date="2023" name="Elife">
        <title>Identification of key yeast species and microbe-microbe interactions impacting larval growth of Drosophila in the wild.</title>
        <authorList>
            <person name="Mure A."/>
            <person name="Sugiura Y."/>
            <person name="Maeda R."/>
            <person name="Honda K."/>
            <person name="Sakurai N."/>
            <person name="Takahashi Y."/>
            <person name="Watada M."/>
            <person name="Katoh T."/>
            <person name="Gotoh A."/>
            <person name="Gotoh Y."/>
            <person name="Taniguchi I."/>
            <person name="Nakamura K."/>
            <person name="Hayashi T."/>
            <person name="Katayama T."/>
            <person name="Uemura T."/>
            <person name="Hattori Y."/>
        </authorList>
    </citation>
    <scope>NUCLEOTIDE SEQUENCE [LARGE SCALE GENOMIC DNA]</scope>
    <source>
        <strain evidence="8 9">SC-9</strain>
    </source>
</reference>
<dbReference type="SUPFAM" id="SSF51971">
    <property type="entry name" value="Nucleotide-binding domain"/>
    <property type="match status" value="1"/>
</dbReference>
<dbReference type="SUPFAM" id="SSF54373">
    <property type="entry name" value="FAD-linked reductases, C-terminal domain"/>
    <property type="match status" value="1"/>
</dbReference>
<dbReference type="Pfam" id="PF01266">
    <property type="entry name" value="DAO"/>
    <property type="match status" value="1"/>
</dbReference>
<dbReference type="RefSeq" id="XP_064850981.1">
    <property type="nucleotide sequence ID" value="XM_064994909.1"/>
</dbReference>
<evidence type="ECO:0000256" key="1">
    <source>
        <dbReference type="ARBA" id="ARBA00001974"/>
    </source>
</evidence>
<keyword evidence="4 6" id="KW-0274">FAD</keyword>
<evidence type="ECO:0000259" key="7">
    <source>
        <dbReference type="Pfam" id="PF01266"/>
    </source>
</evidence>
<dbReference type="EMBL" id="BTFZ01000002">
    <property type="protein sequence ID" value="GMM33981.1"/>
    <property type="molecule type" value="Genomic_DNA"/>
</dbReference>
<protein>
    <recommendedName>
        <fullName evidence="7">FAD dependent oxidoreductase domain-containing protein</fullName>
    </recommendedName>
</protein>
<dbReference type="Gene3D" id="3.30.9.10">
    <property type="entry name" value="D-Amino Acid Oxidase, subunit A, domain 2"/>
    <property type="match status" value="1"/>
</dbReference>
<comment type="similarity">
    <text evidence="2">Belongs to the DAMOX/DASOX family.</text>
</comment>